<proteinExistence type="predicted"/>
<keyword evidence="1" id="KW-1133">Transmembrane helix</keyword>
<evidence type="ECO:0008006" key="4">
    <source>
        <dbReference type="Google" id="ProtNLM"/>
    </source>
</evidence>
<protein>
    <recommendedName>
        <fullName evidence="4">Thioredoxin domain-containing protein</fullName>
    </recommendedName>
</protein>
<dbReference type="KEGG" id="mpsy:CEK71_00040"/>
<evidence type="ECO:0000313" key="3">
    <source>
        <dbReference type="Proteomes" id="UP000197019"/>
    </source>
</evidence>
<accession>A0A1Z4BTD5</accession>
<dbReference type="AlphaFoldDB" id="A0A1Z4BTD5"/>
<gene>
    <name evidence="2" type="ORF">CEK71_00040</name>
</gene>
<dbReference type="OrthoDB" id="9785445at2"/>
<dbReference type="EMBL" id="CP022129">
    <property type="protein sequence ID" value="ASF44584.1"/>
    <property type="molecule type" value="Genomic_DNA"/>
</dbReference>
<organism evidence="2 3">
    <name type="scientific">Methylovulum psychrotolerans</name>
    <dbReference type="NCBI Taxonomy" id="1704499"/>
    <lineage>
        <taxon>Bacteria</taxon>
        <taxon>Pseudomonadati</taxon>
        <taxon>Pseudomonadota</taxon>
        <taxon>Gammaproteobacteria</taxon>
        <taxon>Methylococcales</taxon>
        <taxon>Methylococcaceae</taxon>
        <taxon>Methylovulum</taxon>
    </lineage>
</organism>
<sequence>MINQQLKNRLIILGLFGMTVIPFLVAWGLSKNTALVTGGGVNKGQLIAPVVATDRADFVGYDAFSAQNIGEINGHWLIVNVIPQDHCAAVCLEAILKTKQLRLMLNKELPRTRRVVMLLKDVPEATAKQYWLKDTLLWRLRQNQTPQDDALYSHLLAEENPLDEAMAAKLLGTDKPEMALASDLLRIRPGLGLIKKLTDSKKGDIPDGMLFLIDPLGNLMMQYAPGFDPYQVKSDLMHLLKISQIG</sequence>
<keyword evidence="1" id="KW-0812">Transmembrane</keyword>
<evidence type="ECO:0000256" key="1">
    <source>
        <dbReference type="SAM" id="Phobius"/>
    </source>
</evidence>
<reference evidence="2 3" key="1">
    <citation type="submission" date="2017-06" db="EMBL/GenBank/DDBJ databases">
        <title>Genome Sequencing of the methanotroph Methylovulum psychrotolerants str. HV10-M2 isolated from a high-altitude environment.</title>
        <authorList>
            <person name="Mateos-Rivera A."/>
        </authorList>
    </citation>
    <scope>NUCLEOTIDE SEQUENCE [LARGE SCALE GENOMIC DNA]</scope>
    <source>
        <strain evidence="2 3">HV10_M2</strain>
    </source>
</reference>
<name>A0A1Z4BTD5_9GAMM</name>
<feature type="transmembrane region" description="Helical" evidence="1">
    <location>
        <begin position="12"/>
        <end position="29"/>
    </location>
</feature>
<dbReference type="Proteomes" id="UP000197019">
    <property type="component" value="Chromosome"/>
</dbReference>
<keyword evidence="1" id="KW-0472">Membrane</keyword>
<dbReference type="RefSeq" id="WP_088617467.1">
    <property type="nucleotide sequence ID" value="NZ_CP022129.1"/>
</dbReference>
<evidence type="ECO:0000313" key="2">
    <source>
        <dbReference type="EMBL" id="ASF44584.1"/>
    </source>
</evidence>
<keyword evidence="3" id="KW-1185">Reference proteome</keyword>